<reference evidence="5" key="1">
    <citation type="submission" date="2022-11" db="UniProtKB">
        <authorList>
            <consortium name="WormBaseParasite"/>
        </authorList>
    </citation>
    <scope>IDENTIFICATION</scope>
</reference>
<name>A0A914ZS65_PARUN</name>
<dbReference type="PANTHER" id="PTHR12817:SF0">
    <property type="entry name" value="GEO08327P1"/>
    <property type="match status" value="1"/>
</dbReference>
<keyword evidence="4" id="KW-1185">Reference proteome</keyword>
<dbReference type="InterPro" id="IPR007194">
    <property type="entry name" value="TRAPP_component"/>
</dbReference>
<dbReference type="InterPro" id="IPR037992">
    <property type="entry name" value="TRAPPC6/Trs33"/>
</dbReference>
<dbReference type="GO" id="GO:0005801">
    <property type="term" value="C:cis-Golgi network"/>
    <property type="evidence" value="ECO:0007669"/>
    <property type="project" value="TreeGrafter"/>
</dbReference>
<dbReference type="Gene3D" id="3.30.1380.20">
    <property type="entry name" value="Trafficking protein particle complex subunit 3"/>
    <property type="match status" value="1"/>
</dbReference>
<dbReference type="GO" id="GO:0006888">
    <property type="term" value="P:endoplasmic reticulum to Golgi vesicle-mediated transport"/>
    <property type="evidence" value="ECO:0007669"/>
    <property type="project" value="TreeGrafter"/>
</dbReference>
<evidence type="ECO:0000313" key="5">
    <source>
        <dbReference type="WBParaSite" id="PgB17_g037_t01"/>
    </source>
</evidence>
<keyword evidence="3" id="KW-1133">Transmembrane helix</keyword>
<dbReference type="PANTHER" id="PTHR12817">
    <property type="entry name" value="TRAFFICKING PROTEIN PARTICLE COMPLEX SUBUNIT 6B"/>
    <property type="match status" value="1"/>
</dbReference>
<dbReference type="CDD" id="cd14944">
    <property type="entry name" value="TRAPPC6A_Trs33"/>
    <property type="match status" value="1"/>
</dbReference>
<dbReference type="GO" id="GO:0030008">
    <property type="term" value="C:TRAPP complex"/>
    <property type="evidence" value="ECO:0007669"/>
    <property type="project" value="TreeGrafter"/>
</dbReference>
<dbReference type="AlphaFoldDB" id="A0A914ZS65"/>
<keyword evidence="3" id="KW-0472">Membrane</keyword>
<feature type="transmembrane region" description="Helical" evidence="3">
    <location>
        <begin position="16"/>
        <end position="35"/>
    </location>
</feature>
<evidence type="ECO:0000256" key="3">
    <source>
        <dbReference type="SAM" id="Phobius"/>
    </source>
</evidence>
<dbReference type="SUPFAM" id="SSF111126">
    <property type="entry name" value="Ligand-binding domain in the NO signalling and Golgi transport"/>
    <property type="match status" value="1"/>
</dbReference>
<dbReference type="InterPro" id="IPR024096">
    <property type="entry name" value="NO_sig/Golgi_transp_ligand-bd"/>
</dbReference>
<dbReference type="Pfam" id="PF04051">
    <property type="entry name" value="TRAPP"/>
    <property type="match status" value="1"/>
</dbReference>
<evidence type="ECO:0000256" key="1">
    <source>
        <dbReference type="ARBA" id="ARBA00004222"/>
    </source>
</evidence>
<dbReference type="Proteomes" id="UP000887569">
    <property type="component" value="Unplaced"/>
</dbReference>
<evidence type="ECO:0000256" key="2">
    <source>
        <dbReference type="ARBA" id="ARBA00006218"/>
    </source>
</evidence>
<comment type="similarity">
    <text evidence="2">Belongs to the TRAPP small subunits family. BET3 subfamily.</text>
</comment>
<dbReference type="WBParaSite" id="PgB17_g037_t01">
    <property type="protein sequence ID" value="PgB17_g037_t01"/>
    <property type="gene ID" value="PgB17_g037"/>
</dbReference>
<keyword evidence="3" id="KW-0812">Transmembrane</keyword>
<comment type="subcellular location">
    <subcellularLocation>
        <location evidence="1">Golgi apparatus</location>
        <location evidence="1">cis-Golgi network</location>
    </subcellularLocation>
</comment>
<dbReference type="GO" id="GO:0005802">
    <property type="term" value="C:trans-Golgi network"/>
    <property type="evidence" value="ECO:0007669"/>
    <property type="project" value="TreeGrafter"/>
</dbReference>
<evidence type="ECO:0000313" key="4">
    <source>
        <dbReference type="Proteomes" id="UP000887569"/>
    </source>
</evidence>
<protein>
    <submittedName>
        <fullName evidence="5">28S ribosomal protein S34, mitochondrial</fullName>
    </submittedName>
</protein>
<accession>A0A914ZS65</accession>
<organism evidence="4 5">
    <name type="scientific">Parascaris univalens</name>
    <name type="common">Nematode worm</name>
    <dbReference type="NCBI Taxonomy" id="6257"/>
    <lineage>
        <taxon>Eukaryota</taxon>
        <taxon>Metazoa</taxon>
        <taxon>Ecdysozoa</taxon>
        <taxon>Nematoda</taxon>
        <taxon>Chromadorea</taxon>
        <taxon>Rhabditida</taxon>
        <taxon>Spirurina</taxon>
        <taxon>Ascaridomorpha</taxon>
        <taxon>Ascaridoidea</taxon>
        <taxon>Ascarididae</taxon>
        <taxon>Parascaris</taxon>
    </lineage>
</organism>
<proteinExistence type="inferred from homology"/>
<sequence length="246" mass="28141">MLDEVVRDADFKIHCGFFSSVMVVLAEFRTVAYLLKFREAFHRRVAAGSNQHMTSLPLTQTFPFEFLHAEIVRYEKERQTEQEESRKKWMDEAREGHIDVIALAEQTDLVKQVFAQGNAESRLEAIGYRVGYALVEKISKDLPRLNSELDKMKFLCKEFWTAAFGKQVDNLRTNHQGVYVVQDNRFFTISNFAEGKQYLEESAIYVAFPCGVVRGALSNIGIPSLVTSSIESLPAVKFHVHVQQKP</sequence>
<dbReference type="FunFam" id="3.30.1380.20:FF:000021">
    <property type="entry name" value="TRansport Protein Particle"/>
    <property type="match status" value="1"/>
</dbReference>